<keyword evidence="3" id="KW-1185">Reference proteome</keyword>
<dbReference type="EMBL" id="RBNJ01018900">
    <property type="protein sequence ID" value="RUS23685.1"/>
    <property type="molecule type" value="Genomic_DNA"/>
</dbReference>
<feature type="region of interest" description="Disordered" evidence="1">
    <location>
        <begin position="194"/>
        <end position="227"/>
    </location>
</feature>
<dbReference type="Proteomes" id="UP000274822">
    <property type="component" value="Unassembled WGS sequence"/>
</dbReference>
<dbReference type="AlphaFoldDB" id="A0A433Q1J4"/>
<evidence type="ECO:0000256" key="1">
    <source>
        <dbReference type="SAM" id="MobiDB-lite"/>
    </source>
</evidence>
<feature type="region of interest" description="Disordered" evidence="1">
    <location>
        <begin position="144"/>
        <end position="172"/>
    </location>
</feature>
<name>A0A433Q1J4_9FUNG</name>
<comment type="caution">
    <text evidence="2">The sequence shown here is derived from an EMBL/GenBank/DDBJ whole genome shotgun (WGS) entry which is preliminary data.</text>
</comment>
<organism evidence="2 3">
    <name type="scientific">Jimgerdemannia flammicorona</name>
    <dbReference type="NCBI Taxonomy" id="994334"/>
    <lineage>
        <taxon>Eukaryota</taxon>
        <taxon>Fungi</taxon>
        <taxon>Fungi incertae sedis</taxon>
        <taxon>Mucoromycota</taxon>
        <taxon>Mucoromycotina</taxon>
        <taxon>Endogonomycetes</taxon>
        <taxon>Endogonales</taxon>
        <taxon>Endogonaceae</taxon>
        <taxon>Jimgerdemannia</taxon>
    </lineage>
</organism>
<evidence type="ECO:0000313" key="3">
    <source>
        <dbReference type="Proteomes" id="UP000274822"/>
    </source>
</evidence>
<feature type="compositionally biased region" description="Polar residues" evidence="1">
    <location>
        <begin position="208"/>
        <end position="223"/>
    </location>
</feature>
<reference evidence="2 3" key="1">
    <citation type="journal article" date="2018" name="New Phytol.">
        <title>Phylogenomics of Endogonaceae and evolution of mycorrhizas within Mucoromycota.</title>
        <authorList>
            <person name="Chang Y."/>
            <person name="Desiro A."/>
            <person name="Na H."/>
            <person name="Sandor L."/>
            <person name="Lipzen A."/>
            <person name="Clum A."/>
            <person name="Barry K."/>
            <person name="Grigoriev I.V."/>
            <person name="Martin F.M."/>
            <person name="Stajich J.E."/>
            <person name="Smith M.E."/>
            <person name="Bonito G."/>
            <person name="Spatafora J.W."/>
        </authorList>
    </citation>
    <scope>NUCLEOTIDE SEQUENCE [LARGE SCALE GENOMIC DNA]</scope>
    <source>
        <strain evidence="2 3">AD002</strain>
    </source>
</reference>
<proteinExistence type="predicted"/>
<sequence>MISFSTGGSDQTANVKSVEVASQGYLSFTEATHDSIRHADETSQTVPLFNISPDSSTSSQSSYHGSFLGMDDWNAQQDIQNDLPRFLPDLIGFPTLHSFDPSLLQATQTTTHTFFHHARLPPFPQLPQAPIPPSLSHLFAPQLHQHQSPITPPPHNTRTLASPPAQDSPCSGYINIPPLHKPCLASSPVQPPYEVRPVSPAQPHHHPSQQSGAFPQTFTSFASAPTEPPSLRLARLLRINYPYQPSPQYLQQQTVTGEMVATVTVGTLGTFVSKRRSGRIGMGEKEGEVSVGDLMEDPY</sequence>
<evidence type="ECO:0000313" key="2">
    <source>
        <dbReference type="EMBL" id="RUS23685.1"/>
    </source>
</evidence>
<protein>
    <submittedName>
        <fullName evidence="2">Uncharacterized protein</fullName>
    </submittedName>
</protein>
<accession>A0A433Q1J4</accession>
<gene>
    <name evidence="2" type="ORF">BC938DRAFT_474771</name>
</gene>